<feature type="domain" description="HPt" evidence="13">
    <location>
        <begin position="792"/>
        <end position="897"/>
    </location>
</feature>
<comment type="catalytic activity">
    <reaction evidence="1">
        <text>ATP + protein L-histidine = ADP + protein N-phospho-L-histidine.</text>
        <dbReference type="EC" id="2.7.13.3"/>
    </reaction>
</comment>
<evidence type="ECO:0000256" key="5">
    <source>
        <dbReference type="ARBA" id="ARBA00022777"/>
    </source>
</evidence>
<dbReference type="InterPro" id="IPR001789">
    <property type="entry name" value="Sig_transdc_resp-reg_receiver"/>
</dbReference>
<dbReference type="PANTHER" id="PTHR43395:SF8">
    <property type="entry name" value="HISTIDINE KINASE"/>
    <property type="match status" value="1"/>
</dbReference>
<dbReference type="SUPFAM" id="SSF50341">
    <property type="entry name" value="CheW-like"/>
    <property type="match status" value="1"/>
</dbReference>
<dbReference type="Gene3D" id="2.30.30.40">
    <property type="entry name" value="SH3 Domains"/>
    <property type="match status" value="1"/>
</dbReference>
<feature type="modified residue" description="Phosphohistidine" evidence="7">
    <location>
        <position position="668"/>
    </location>
</feature>
<evidence type="ECO:0000259" key="12">
    <source>
        <dbReference type="PROSITE" id="PS50851"/>
    </source>
</evidence>
<feature type="compositionally biased region" description="Low complexity" evidence="9">
    <location>
        <begin position="1090"/>
        <end position="1099"/>
    </location>
</feature>
<dbReference type="InterPro" id="IPR051315">
    <property type="entry name" value="Bact_Chemotaxis_CheA"/>
</dbReference>
<gene>
    <name evidence="14" type="ORF">MNKW57_02270</name>
</gene>
<dbReference type="InterPro" id="IPR005467">
    <property type="entry name" value="His_kinase_dom"/>
</dbReference>
<dbReference type="SMART" id="SM00073">
    <property type="entry name" value="HPT"/>
    <property type="match status" value="3"/>
</dbReference>
<evidence type="ECO:0000256" key="3">
    <source>
        <dbReference type="ARBA" id="ARBA00022553"/>
    </source>
</evidence>
<dbReference type="RefSeq" id="WP_285762430.1">
    <property type="nucleotide sequence ID" value="NZ_BSYJ01000001.1"/>
</dbReference>
<dbReference type="InterPro" id="IPR036641">
    <property type="entry name" value="HPT_dom_sf"/>
</dbReference>
<feature type="domain" description="HPt" evidence="13">
    <location>
        <begin position="621"/>
        <end position="728"/>
    </location>
</feature>
<dbReference type="SUPFAM" id="SSF52172">
    <property type="entry name" value="CheY-like"/>
    <property type="match status" value="1"/>
</dbReference>
<dbReference type="CDD" id="cd00088">
    <property type="entry name" value="HPT"/>
    <property type="match status" value="3"/>
</dbReference>
<evidence type="ECO:0000259" key="13">
    <source>
        <dbReference type="PROSITE" id="PS50894"/>
    </source>
</evidence>
<feature type="domain" description="Response regulatory" evidence="11">
    <location>
        <begin position="1914"/>
        <end position="2030"/>
    </location>
</feature>
<dbReference type="SMART" id="SM01231">
    <property type="entry name" value="H-kinase_dim"/>
    <property type="match status" value="1"/>
</dbReference>
<evidence type="ECO:0000256" key="2">
    <source>
        <dbReference type="ARBA" id="ARBA00012438"/>
    </source>
</evidence>
<feature type="domain" description="HPt" evidence="13">
    <location>
        <begin position="1207"/>
        <end position="1313"/>
    </location>
</feature>
<evidence type="ECO:0000259" key="11">
    <source>
        <dbReference type="PROSITE" id="PS50110"/>
    </source>
</evidence>
<dbReference type="InterPro" id="IPR003594">
    <property type="entry name" value="HATPase_dom"/>
</dbReference>
<accession>A0ABQ6LV14</accession>
<evidence type="ECO:0000256" key="8">
    <source>
        <dbReference type="PROSITE-ProRule" id="PRU00169"/>
    </source>
</evidence>
<feature type="domain" description="CheW-like" evidence="12">
    <location>
        <begin position="1751"/>
        <end position="1890"/>
    </location>
</feature>
<dbReference type="Gene3D" id="3.30.565.10">
    <property type="entry name" value="Histidine kinase-like ATPase, C-terminal domain"/>
    <property type="match status" value="1"/>
</dbReference>
<name>A0ABQ6LV14_9GAMM</name>
<evidence type="ECO:0000256" key="1">
    <source>
        <dbReference type="ARBA" id="ARBA00000085"/>
    </source>
</evidence>
<proteinExistence type="predicted"/>
<dbReference type="SMART" id="SM00387">
    <property type="entry name" value="HATPase_c"/>
    <property type="match status" value="1"/>
</dbReference>
<dbReference type="InterPro" id="IPR036061">
    <property type="entry name" value="CheW-like_dom_sf"/>
</dbReference>
<evidence type="ECO:0000256" key="6">
    <source>
        <dbReference type="ARBA" id="ARBA00023012"/>
    </source>
</evidence>
<dbReference type="Proteomes" id="UP001224392">
    <property type="component" value="Unassembled WGS sequence"/>
</dbReference>
<evidence type="ECO:0000259" key="10">
    <source>
        <dbReference type="PROSITE" id="PS50109"/>
    </source>
</evidence>
<keyword evidence="3 8" id="KW-0597">Phosphoprotein</keyword>
<dbReference type="Gene3D" id="3.40.50.2300">
    <property type="match status" value="1"/>
</dbReference>
<dbReference type="InterPro" id="IPR058661">
    <property type="entry name" value="FimL_2nd"/>
</dbReference>
<evidence type="ECO:0000256" key="4">
    <source>
        <dbReference type="ARBA" id="ARBA00022679"/>
    </source>
</evidence>
<dbReference type="SMART" id="SM00448">
    <property type="entry name" value="REC"/>
    <property type="match status" value="1"/>
</dbReference>
<keyword evidence="6" id="KW-0902">Two-component regulatory system</keyword>
<dbReference type="PANTHER" id="PTHR43395">
    <property type="entry name" value="SENSOR HISTIDINE KINASE CHEA"/>
    <property type="match status" value="1"/>
</dbReference>
<comment type="caution">
    <text evidence="14">The sequence shown here is derived from an EMBL/GenBank/DDBJ whole genome shotgun (WGS) entry which is preliminary data.</text>
</comment>
<dbReference type="InterPro" id="IPR002545">
    <property type="entry name" value="CheW-lke_dom"/>
</dbReference>
<dbReference type="Pfam" id="PF01627">
    <property type="entry name" value="Hpt"/>
    <property type="match status" value="4"/>
</dbReference>
<feature type="compositionally biased region" description="Acidic residues" evidence="9">
    <location>
        <begin position="1108"/>
        <end position="1119"/>
    </location>
</feature>
<dbReference type="PROSITE" id="PS50110">
    <property type="entry name" value="RESPONSE_REGULATORY"/>
    <property type="match status" value="1"/>
</dbReference>
<dbReference type="Gene3D" id="1.20.120.160">
    <property type="entry name" value="HPT domain"/>
    <property type="match status" value="5"/>
</dbReference>
<dbReference type="Pfam" id="PF02518">
    <property type="entry name" value="HATPase_c"/>
    <property type="match status" value="1"/>
</dbReference>
<keyword evidence="5" id="KW-0418">Kinase</keyword>
<evidence type="ECO:0000313" key="14">
    <source>
        <dbReference type="EMBL" id="GMG85906.1"/>
    </source>
</evidence>
<feature type="compositionally biased region" description="Low complexity" evidence="9">
    <location>
        <begin position="763"/>
        <end position="788"/>
    </location>
</feature>
<dbReference type="InterPro" id="IPR008207">
    <property type="entry name" value="Sig_transdc_His_kin_Hpt_dom"/>
</dbReference>
<dbReference type="PROSITE" id="PS50851">
    <property type="entry name" value="CHEW"/>
    <property type="match status" value="1"/>
</dbReference>
<evidence type="ECO:0000313" key="15">
    <source>
        <dbReference type="Proteomes" id="UP001224392"/>
    </source>
</evidence>
<dbReference type="EMBL" id="BSYJ01000001">
    <property type="protein sequence ID" value="GMG85906.1"/>
    <property type="molecule type" value="Genomic_DNA"/>
</dbReference>
<keyword evidence="4" id="KW-0808">Transferase</keyword>
<keyword evidence="15" id="KW-1185">Reference proteome</keyword>
<protein>
    <recommendedName>
        <fullName evidence="2">histidine kinase</fullName>
        <ecNumber evidence="2">2.7.13.3</ecNumber>
    </recommendedName>
</protein>
<dbReference type="SMART" id="SM00260">
    <property type="entry name" value="CheW"/>
    <property type="match status" value="1"/>
</dbReference>
<dbReference type="CDD" id="cd17546">
    <property type="entry name" value="REC_hyHK_CKI1_RcsC-like"/>
    <property type="match status" value="1"/>
</dbReference>
<dbReference type="Pfam" id="PF02895">
    <property type="entry name" value="H-kinase_dim"/>
    <property type="match status" value="1"/>
</dbReference>
<reference evidence="14 15" key="1">
    <citation type="submission" date="2023-04" db="EMBL/GenBank/DDBJ databases">
        <title>Marinobulbifer ophiurae gen. nov., sp. Nov., isolate from tissue of brittle star Ophioplocus japonicus.</title>
        <authorList>
            <person name="Kawano K."/>
            <person name="Sawayama S."/>
            <person name="Nakagawa S."/>
        </authorList>
    </citation>
    <scope>NUCLEOTIDE SEQUENCE [LARGE SCALE GENOMIC DNA]</scope>
    <source>
        <strain evidence="14 15">NKW57</strain>
    </source>
</reference>
<evidence type="ECO:0000256" key="7">
    <source>
        <dbReference type="PROSITE-ProRule" id="PRU00110"/>
    </source>
</evidence>
<dbReference type="InterPro" id="IPR004358">
    <property type="entry name" value="Sig_transdc_His_kin-like_C"/>
</dbReference>
<feature type="region of interest" description="Disordered" evidence="9">
    <location>
        <begin position="763"/>
        <end position="793"/>
    </location>
</feature>
<dbReference type="SUPFAM" id="SSF47226">
    <property type="entry name" value="Histidine-containing phosphotransfer domain, HPT domain"/>
    <property type="match status" value="6"/>
</dbReference>
<feature type="region of interest" description="Disordered" evidence="9">
    <location>
        <begin position="1090"/>
        <end position="1130"/>
    </location>
</feature>
<organism evidence="14 15">
    <name type="scientific">Biformimicrobium ophioploci</name>
    <dbReference type="NCBI Taxonomy" id="3036711"/>
    <lineage>
        <taxon>Bacteria</taxon>
        <taxon>Pseudomonadati</taxon>
        <taxon>Pseudomonadota</taxon>
        <taxon>Gammaproteobacteria</taxon>
        <taxon>Cellvibrionales</taxon>
        <taxon>Microbulbiferaceae</taxon>
        <taxon>Biformimicrobium</taxon>
    </lineage>
</organism>
<dbReference type="Pfam" id="PF01584">
    <property type="entry name" value="CheW"/>
    <property type="match status" value="1"/>
</dbReference>
<dbReference type="InterPro" id="IPR036890">
    <property type="entry name" value="HATPase_C_sf"/>
</dbReference>
<dbReference type="InterPro" id="IPR011006">
    <property type="entry name" value="CheY-like_superfamily"/>
</dbReference>
<dbReference type="SUPFAM" id="SSF55874">
    <property type="entry name" value="ATPase domain of HSP90 chaperone/DNA topoisomerase II/histidine kinase"/>
    <property type="match status" value="1"/>
</dbReference>
<dbReference type="EC" id="2.7.13.3" evidence="2"/>
<sequence length="2036" mass="221580">MTRDNPNFVALDWLIGEINETLAQARQALEAFAADASQAGLLRNCLDSIHQVHGSLYMAELSGAGLLAEEMEQLIHALSKGDLENSEETREFLMRALLELPLYLEKAAFQRRDNPVLLLPLLNDLRAVRRENLVTEGPLFTPDLSALKAPAEQLSPIVADAARLKDVIGKLRKMYHVAAAGLIREVNGSNSLEYLERVTDKMLALYQGSPRRHLWLILQSLLEGMAEHKLAVQPALRMLLRRIDIEFRLLEGQGARVLRAPLDERFVRNLLFYVFMCGPDMPRAAALYQVFSLGRAVPGAPRPDSGDALAMGPEALGSAVAALQEEMRRIQDALDPSVAAGELVPLSETAQSAKRVSDTLSVLGLEAQRTRAREVYELIRDASRLGLDSPEQQELLLNAASGLIELDASLTAVAAGDPVNAAQPLMGDAMETVLREARTGLEIAKEAIVEYIAGHYDVTFLAQVPQRLQEVCGGLEIVDLRRAASILVSCSEFVRERMIEAEQQPEWGLLDVLADAVTSIEYFLERTLEGSDDVAMLLSLAEESVYELGYPVPGYQPDAASAANALAEETGLTGDPVAAVETPDVDIEAVEHQPASAEEMVVSAAEAAQPEPAPALEGEEESLIDDEIVEIFLEEAGEVLETIGEWFPRWAEDFSNRDALTEFRRGFHTLKGSGRMVEAESIGELAWSVENMLNRVIDGTVEAHAAHTLLIERVRAKLPSMIDAFRTGTPDPDATATAELQALAGRIAKGEVEAALSLLEAGSAAGADQDSPQAAPAAPALQPEPALQEAEEDDDGDQLWDIFVSEAEGHLEIVAEYLQAMAAAAPIFEVPSDPMHRALHTLKGSAHMADVRPVAALVAPLELFVKELRTYQVAIDQDIYDLINDMVLYVRDALGQIKSGATEILIPREEQFLARVSELKERSVGHLIREREAATTIDVDPQLLAVIMADGMGVLLDVEQVLAAWRSEPAQVEVLVPVRDELRILQEAASRAALPPLESIAGLLLNCYEEILQGRLECEPALWSTLSQGHNELLDMVDAVAATQNLPEVSEAVCQALQVLLESAGEPQPEEEVELEFDPAFLEGFDQPEAQASEAESPETGTLQADAPEADAPEAEAPEPEAPAPAAPVFDEPVNEASDIEAPEAVAEVPLLDVEVPGFGIEAPVVEVSPPDEPQSDETQPEEPFDIEVAAEAVQSPGAPAESTDDLDDVDPDIVEVFMEEAPDLVDELDEHIQAWQGAPFDTGPADALKRVLHTFKGGARMAGLMGLGEVAHRFETEIESLAPGAEPGPALFRRANLAYDLMAAGVEAVRTWMNGEHSPVFTALLQPEWADALAATDETEEDAPELPVESDEPVIEHDVREADAPAAEVIEPATPEMPPAPPATPDLPVAPAASAALEPASNILPFGRKQAARGGQQSGGRGQPQEMVRVASELLEELVNLAGETSISRGRLEEQMSEFGFVLDEMDATLSRLNDQLRRLDTETEAQIMFRQEQLSEADANFDPLEMDRYSQIQQLSRSLLEATSDLQDIRSTLGGKARDTETLLLQQSRINTELQEGLMRSRMVPFSRLVPRLRRIVRQVSSELGKQVELDFSNVEGELDRSMLERMVAPLEHMLRNAIDHGIEKPELRSANGKSATGRISVALAREGSDVVLTINDDGAGIDLLKVRRKAVENGLMRPDAELSNNEILQFVLQAGFSTAEQVTQISGRGVGLDVVSAEIKQMGGTVAISSVAGEGCEFVIRLPFTVSVNRALMVRTGDDVFALPLNTIEGIVRLSPFELEHYYRSSDARFEYAGEHYAVNYFGSLLQSRAQPKLNTEQLQLPVLLVRGEDHAMALQVDSIMGSQEIVVKSLGPQFASVDGLSGATVTGDGTVVVILDTHALIRRDAALQAKPKLLIDDAEVVPVAEDRPINVMVVDDSVTVRKVTSRFLEREGFVVTTAKDGQDAVIQLQDYTPDLILLDIEMPRMDGFEVARHIRSSNTLRDIPIIMITSRTGKKHRDHALSLGVNHYLGKPYQEDVLLHAIRENLSEVEAI</sequence>
<evidence type="ECO:0000256" key="9">
    <source>
        <dbReference type="SAM" id="MobiDB-lite"/>
    </source>
</evidence>
<dbReference type="InterPro" id="IPR004105">
    <property type="entry name" value="CheA-like_dim"/>
</dbReference>
<dbReference type="Pfam" id="PF26379">
    <property type="entry name" value="FimL_2nd"/>
    <property type="match status" value="1"/>
</dbReference>
<dbReference type="Pfam" id="PF00072">
    <property type="entry name" value="Response_reg"/>
    <property type="match status" value="1"/>
</dbReference>
<feature type="modified residue" description="Phosphohistidine" evidence="7">
    <location>
        <position position="1254"/>
    </location>
</feature>
<dbReference type="PRINTS" id="PR00344">
    <property type="entry name" value="BCTRLSENSOR"/>
</dbReference>
<feature type="modified residue" description="Phosphohistidine" evidence="7">
    <location>
        <position position="840"/>
    </location>
</feature>
<feature type="modified residue" description="4-aspartylphosphate" evidence="8">
    <location>
        <position position="1963"/>
    </location>
</feature>
<feature type="domain" description="Histidine kinase" evidence="10">
    <location>
        <begin position="1546"/>
        <end position="1749"/>
    </location>
</feature>
<dbReference type="PROSITE" id="PS50894">
    <property type="entry name" value="HPT"/>
    <property type="match status" value="3"/>
</dbReference>
<dbReference type="PROSITE" id="PS50109">
    <property type="entry name" value="HIS_KIN"/>
    <property type="match status" value="1"/>
</dbReference>